<dbReference type="Proteomes" id="UP001576784">
    <property type="component" value="Unassembled WGS sequence"/>
</dbReference>
<organism evidence="8 9">
    <name type="scientific">Floridaenema flaviceps BLCC-F50</name>
    <dbReference type="NCBI Taxonomy" id="3153642"/>
    <lineage>
        <taxon>Bacteria</taxon>
        <taxon>Bacillati</taxon>
        <taxon>Cyanobacteriota</taxon>
        <taxon>Cyanophyceae</taxon>
        <taxon>Oscillatoriophycideae</taxon>
        <taxon>Aerosakkonematales</taxon>
        <taxon>Aerosakkonemataceae</taxon>
        <taxon>Floridanema</taxon>
        <taxon>Floridanema flaviceps</taxon>
    </lineage>
</organism>
<evidence type="ECO:0000256" key="3">
    <source>
        <dbReference type="ARBA" id="ARBA00022801"/>
    </source>
</evidence>
<evidence type="ECO:0000256" key="5">
    <source>
        <dbReference type="ARBA" id="ARBA00023136"/>
    </source>
</evidence>
<proteinExistence type="predicted"/>
<keyword evidence="6" id="KW-0175">Coiled coil</keyword>
<gene>
    <name evidence="8" type="ORF">ACE1CI_33135</name>
</gene>
<name>A0ABV4Y1I4_9CYAN</name>
<sequence length="868" mass="98204">MDSGTLHFNIKDLKRNVTDLLGEISDLIYKVSQTLSFDELGSKKCLERMAQIDNEKSKVNKLELRMAIVAQMNAGKTTIINAIVGQQLLPSRITAMTTLPTEVVLKAELDQPIMKLNPDGFHQALVSLRNVIKDKTKQEINNLVPPELNTLLEEIKGDFTIPAQTTGCEEICQLLTKLNDIIRLLKFIEVSTDIIKSVNNVPRIETPFWQSEQINQLEIPGTLVIVDTPGSNESSVSEILRDVVARQLQQSSIVLLVLNLEELQSIAAEEVKKEVQKVNNLRGKDNLYVLVNKIDQRREGDLTPEQIQQFVIRNLGLSEVEVRDRVFEISARQALAAASFMRELDHLKNPLVPDIKTAQLLAEETLGTMWENKLKQSKVQDLKLEAEHLWHQKSGFPKFIQRVLKALIEESAPRCIKLALSISHNHLSNLYEEMKQRTISITNFLEVIREDIRTIEIELSNLEQCKNNIEGEIEYAKKLLYEEINEMINKYKAKARKNKFFDPTPIGKFENQKEVEEARKDLIDKLENQVEKNINKTSKKIKERFDELIQNFRKKLVQIGESYSSQLRGDISNIDLPQLNLGDSTVDLDEPPITAENISKSLPGEKIPMPKNPLQHLIDIIVPKPTILPATEETVKSYSFNVDPIGKQAKKIVLKRIEKMDKKIKNYLDKNIESKINIEQLFQESLGKLHQAKNEKDLLLSEQIQLKDKLSLLCLEAEELLKTVDTTFSGIFHKHPEPMSETPTNDFRGANFSNFGSITGNIQGDVNNIGTQHNYAPNQNLAESAAEIQQLLEQLAKNNQRIVQSDDQAVVVSAIHEEIKRNPTIKARLLSALKAGGTEALKVALDAIFKNPAVSISVETVKGFIEAE</sequence>
<evidence type="ECO:0000256" key="6">
    <source>
        <dbReference type="SAM" id="Coils"/>
    </source>
</evidence>
<evidence type="ECO:0000256" key="1">
    <source>
        <dbReference type="ARBA" id="ARBA00004370"/>
    </source>
</evidence>
<dbReference type="EMBL" id="JBHFNR010000265">
    <property type="protein sequence ID" value="MFB2897787.1"/>
    <property type="molecule type" value="Genomic_DNA"/>
</dbReference>
<dbReference type="PANTHER" id="PTHR10465">
    <property type="entry name" value="TRANSMEMBRANE GTPASE FZO1"/>
    <property type="match status" value="1"/>
</dbReference>
<dbReference type="InterPro" id="IPR027094">
    <property type="entry name" value="Mitofusin_fam"/>
</dbReference>
<dbReference type="SUPFAM" id="SSF52540">
    <property type="entry name" value="P-loop containing nucleoside triphosphate hydrolases"/>
    <property type="match status" value="1"/>
</dbReference>
<reference evidence="8 9" key="1">
    <citation type="submission" date="2024-09" db="EMBL/GenBank/DDBJ databases">
        <title>Floridaenema gen nov. (Aerosakkonemataceae, Aerosakkonematales ord. nov., Cyanobacteria) from benthic tropical and subtropical fresh waters, with the description of four new species.</title>
        <authorList>
            <person name="Moretto J.A."/>
            <person name="Berthold D.E."/>
            <person name="Lefler F.W."/>
            <person name="Huang I.-S."/>
            <person name="Laughinghouse H. IV."/>
        </authorList>
    </citation>
    <scope>NUCLEOTIDE SEQUENCE [LARGE SCALE GENOMIC DNA]</scope>
    <source>
        <strain evidence="8 9">BLCC-F50</strain>
    </source>
</reference>
<dbReference type="InterPro" id="IPR045063">
    <property type="entry name" value="Dynamin_N"/>
</dbReference>
<evidence type="ECO:0000259" key="7">
    <source>
        <dbReference type="Pfam" id="PF00350"/>
    </source>
</evidence>
<feature type="coiled-coil region" evidence="6">
    <location>
        <begin position="445"/>
        <end position="472"/>
    </location>
</feature>
<dbReference type="Pfam" id="PF00350">
    <property type="entry name" value="Dynamin_N"/>
    <property type="match status" value="1"/>
</dbReference>
<protein>
    <submittedName>
        <fullName evidence="8">Dynamin family protein</fullName>
    </submittedName>
</protein>
<dbReference type="PANTHER" id="PTHR10465:SF0">
    <property type="entry name" value="SARCALUMENIN"/>
    <property type="match status" value="1"/>
</dbReference>
<evidence type="ECO:0000256" key="2">
    <source>
        <dbReference type="ARBA" id="ARBA00022741"/>
    </source>
</evidence>
<feature type="coiled-coil region" evidence="6">
    <location>
        <begin position="778"/>
        <end position="808"/>
    </location>
</feature>
<keyword evidence="2" id="KW-0547">Nucleotide-binding</keyword>
<dbReference type="Gene3D" id="3.40.50.300">
    <property type="entry name" value="P-loop containing nucleotide triphosphate hydrolases"/>
    <property type="match status" value="1"/>
</dbReference>
<evidence type="ECO:0000256" key="4">
    <source>
        <dbReference type="ARBA" id="ARBA00023134"/>
    </source>
</evidence>
<evidence type="ECO:0000313" key="9">
    <source>
        <dbReference type="Proteomes" id="UP001576784"/>
    </source>
</evidence>
<keyword evidence="4" id="KW-0342">GTP-binding</keyword>
<accession>A0ABV4Y1I4</accession>
<feature type="domain" description="Dynamin N-terminal" evidence="7">
    <location>
        <begin position="67"/>
        <end position="277"/>
    </location>
</feature>
<dbReference type="RefSeq" id="WP_413267398.1">
    <property type="nucleotide sequence ID" value="NZ_JBHFNR010000265.1"/>
</dbReference>
<keyword evidence="5" id="KW-0472">Membrane</keyword>
<comment type="caution">
    <text evidence="8">The sequence shown here is derived from an EMBL/GenBank/DDBJ whole genome shotgun (WGS) entry which is preliminary data.</text>
</comment>
<evidence type="ECO:0000313" key="8">
    <source>
        <dbReference type="EMBL" id="MFB2897787.1"/>
    </source>
</evidence>
<comment type="subcellular location">
    <subcellularLocation>
        <location evidence="1">Membrane</location>
    </subcellularLocation>
</comment>
<keyword evidence="9" id="KW-1185">Reference proteome</keyword>
<keyword evidence="3" id="KW-0378">Hydrolase</keyword>
<dbReference type="InterPro" id="IPR027417">
    <property type="entry name" value="P-loop_NTPase"/>
</dbReference>